<evidence type="ECO:0000313" key="2">
    <source>
        <dbReference type="EMBL" id="KAK9310345.1"/>
    </source>
</evidence>
<reference evidence="2 3" key="1">
    <citation type="submission" date="2024-05" db="EMBL/GenBank/DDBJ databases">
        <title>The nuclear and mitochondrial genome assemblies of Tetragonisca angustula (Apidae: Meliponini), a tiny yet remarkable pollinator in the Neotropics.</title>
        <authorList>
            <person name="Ferrari R."/>
            <person name="Ricardo P.C."/>
            <person name="Dias F.C."/>
            <person name="Araujo N.S."/>
            <person name="Soares D.O."/>
            <person name="Zhou Q.-S."/>
            <person name="Zhu C.-D."/>
            <person name="Coutinho L."/>
            <person name="Airas M.C."/>
            <person name="Batista T.M."/>
        </authorList>
    </citation>
    <scope>NUCLEOTIDE SEQUENCE [LARGE SCALE GENOMIC DNA]</scope>
    <source>
        <strain evidence="2">ASF017062</strain>
        <tissue evidence="2">Abdomen</tissue>
    </source>
</reference>
<accession>A0AAW1AKK8</accession>
<dbReference type="Proteomes" id="UP001432146">
    <property type="component" value="Unassembled WGS sequence"/>
</dbReference>
<sequence length="450" mass="52196">MGKPKVAIKWGLDANGLEGQVWRYRKYELFPPFLQKAPPPKDLAKDEILEYEEPVAFVETDEAEDISVCGHDFLRPSLDLRDTRGTPFVRCTDDCRTIGLICEDLRDSLPEEATSAAEIVDDRHFDVFKSRDDEDYECFEEEEEEEEDEEEKERREKILHPWLDVCEDLLPLADDEEDPPDTTEPYVSHALYLPYKQIPRARYFQDVGLDIDYSLKSLDRRPRSPVRKILPGRFSLKAAFKERKRKRSEGSKCGSQLARRPDEDQLSGKISLQTVQKHATLTVIDAGIDTDVHTFVNIAVIWTLSELEFFNRDTLSDEQLRRSGLTSSGLPEDLASCDYTREMRKVLMGVYRPPFSRIIHTTLHRRLPWAYVSPSHERGHMKFYPNVRERIDDIVSKTIAPDPTCNSDVKCFHLRDISDKSYVAYRRTTKHLSISEKLAENLFLQLISFM</sequence>
<gene>
    <name evidence="2" type="ORF">QLX08_000341</name>
</gene>
<protein>
    <submittedName>
        <fullName evidence="2">Uncharacterized protein</fullName>
    </submittedName>
</protein>
<evidence type="ECO:0000256" key="1">
    <source>
        <dbReference type="SAM" id="MobiDB-lite"/>
    </source>
</evidence>
<keyword evidence="3" id="KW-1185">Reference proteome</keyword>
<dbReference type="AlphaFoldDB" id="A0AAW1AKK8"/>
<organism evidence="2 3">
    <name type="scientific">Tetragonisca angustula</name>
    <dbReference type="NCBI Taxonomy" id="166442"/>
    <lineage>
        <taxon>Eukaryota</taxon>
        <taxon>Metazoa</taxon>
        <taxon>Ecdysozoa</taxon>
        <taxon>Arthropoda</taxon>
        <taxon>Hexapoda</taxon>
        <taxon>Insecta</taxon>
        <taxon>Pterygota</taxon>
        <taxon>Neoptera</taxon>
        <taxon>Endopterygota</taxon>
        <taxon>Hymenoptera</taxon>
        <taxon>Apocrita</taxon>
        <taxon>Aculeata</taxon>
        <taxon>Apoidea</taxon>
        <taxon>Anthophila</taxon>
        <taxon>Apidae</taxon>
        <taxon>Tetragonisca</taxon>
    </lineage>
</organism>
<dbReference type="EMBL" id="JAWNGG020000004">
    <property type="protein sequence ID" value="KAK9310345.1"/>
    <property type="molecule type" value="Genomic_DNA"/>
</dbReference>
<comment type="caution">
    <text evidence="2">The sequence shown here is derived from an EMBL/GenBank/DDBJ whole genome shotgun (WGS) entry which is preliminary data.</text>
</comment>
<name>A0AAW1AKK8_9HYME</name>
<feature type="region of interest" description="Disordered" evidence="1">
    <location>
        <begin position="243"/>
        <end position="265"/>
    </location>
</feature>
<evidence type="ECO:0000313" key="3">
    <source>
        <dbReference type="Proteomes" id="UP001432146"/>
    </source>
</evidence>
<proteinExistence type="predicted"/>